<accession>A0ACA9SI09</accession>
<comment type="caution">
    <text evidence="1">The sequence shown here is derived from an EMBL/GenBank/DDBJ whole genome shotgun (WGS) entry which is preliminary data.</text>
</comment>
<organism evidence="1 2">
    <name type="scientific">Racocetra persica</name>
    <dbReference type="NCBI Taxonomy" id="160502"/>
    <lineage>
        <taxon>Eukaryota</taxon>
        <taxon>Fungi</taxon>
        <taxon>Fungi incertae sedis</taxon>
        <taxon>Mucoromycota</taxon>
        <taxon>Glomeromycotina</taxon>
        <taxon>Glomeromycetes</taxon>
        <taxon>Diversisporales</taxon>
        <taxon>Gigasporaceae</taxon>
        <taxon>Racocetra</taxon>
    </lineage>
</organism>
<feature type="non-terminal residue" evidence="1">
    <location>
        <position position="69"/>
    </location>
</feature>
<name>A0ACA9SI09_9GLOM</name>
<dbReference type="Proteomes" id="UP000789920">
    <property type="component" value="Unassembled WGS sequence"/>
</dbReference>
<evidence type="ECO:0000313" key="1">
    <source>
        <dbReference type="EMBL" id="CAG8838910.1"/>
    </source>
</evidence>
<keyword evidence="2" id="KW-1185">Reference proteome</keyword>
<reference evidence="1" key="1">
    <citation type="submission" date="2021-06" db="EMBL/GenBank/DDBJ databases">
        <authorList>
            <person name="Kallberg Y."/>
            <person name="Tangrot J."/>
            <person name="Rosling A."/>
        </authorList>
    </citation>
    <scope>NUCLEOTIDE SEQUENCE</scope>
    <source>
        <strain evidence="1">MA461A</strain>
    </source>
</reference>
<gene>
    <name evidence="1" type="ORF">RPERSI_LOCUS30848</name>
</gene>
<feature type="non-terminal residue" evidence="1">
    <location>
        <position position="1"/>
    </location>
</feature>
<sequence>ARADLKLSDTRLPQKKDIISHILVIAVAKLGTIVQDVKRKLHVSVLIYDTMYYELQNSGLTTVRIFSDT</sequence>
<protein>
    <submittedName>
        <fullName evidence="1">16023_t:CDS:1</fullName>
    </submittedName>
</protein>
<dbReference type="EMBL" id="CAJVQC010122045">
    <property type="protein sequence ID" value="CAG8838910.1"/>
    <property type="molecule type" value="Genomic_DNA"/>
</dbReference>
<evidence type="ECO:0000313" key="2">
    <source>
        <dbReference type="Proteomes" id="UP000789920"/>
    </source>
</evidence>
<proteinExistence type="predicted"/>